<evidence type="ECO:0000256" key="3">
    <source>
        <dbReference type="SAM" id="SignalP"/>
    </source>
</evidence>
<keyword evidence="5" id="KW-1185">Reference proteome</keyword>
<dbReference type="AlphaFoldDB" id="A0A7M7LIP1"/>
<dbReference type="InParanoid" id="A0A7M7LIP1"/>
<feature type="compositionally biased region" description="Basic and acidic residues" evidence="1">
    <location>
        <begin position="415"/>
        <end position="432"/>
    </location>
</feature>
<evidence type="ECO:0000313" key="4">
    <source>
        <dbReference type="EnsemblMetazoa" id="XP_001198812"/>
    </source>
</evidence>
<reference evidence="4" key="2">
    <citation type="submission" date="2021-01" db="UniProtKB">
        <authorList>
            <consortium name="EnsemblMetazoa"/>
        </authorList>
    </citation>
    <scope>IDENTIFICATION</scope>
</reference>
<evidence type="ECO:0000313" key="5">
    <source>
        <dbReference type="Proteomes" id="UP000007110"/>
    </source>
</evidence>
<feature type="compositionally biased region" description="Acidic residues" evidence="1">
    <location>
        <begin position="66"/>
        <end position="80"/>
    </location>
</feature>
<proteinExistence type="predicted"/>
<dbReference type="Proteomes" id="UP000007110">
    <property type="component" value="Unassembled WGS sequence"/>
</dbReference>
<evidence type="ECO:0000256" key="1">
    <source>
        <dbReference type="SAM" id="MobiDB-lite"/>
    </source>
</evidence>
<evidence type="ECO:0000256" key="2">
    <source>
        <dbReference type="SAM" id="Phobius"/>
    </source>
</evidence>
<feature type="region of interest" description="Disordered" evidence="1">
    <location>
        <begin position="203"/>
        <end position="224"/>
    </location>
</feature>
<sequence>MTRIILLVCFLAGLIVRDVASNPVNCVNRDGSLGPIFDCLQIGPQEKREKPEPPEKPDRRERPEFPESELYEPEEPDIEEPEYRGLGWGTPRPCPPGNKNCNRDGNGGSHGVMGVYKAAAFIGVAILIAILVTILSLVIYCVWKRRRDRSPTEMTNGIKISNGSHGYATPGEKCPMRGCGSDAVCTCINTSHQCCQRAKGSRQHPHDNTHHYAGPSHNTTQPTTPVTRTPHVIPYAQSEAYPLAIRGDKGADNVDNLRGYMGLIKSRPEGDPIHPTPPNHPRPGITQAVNHEYHMPHHSSGIVGMQRINHPNEPQQTCAHSGGRSPDRRAPDADPYYFKLDDSPDMVQPRSMMPDRNVPDLIANRPLTSKDLIQERSTPMIDERMTQRGGYDAIFVQDGASSSPSSHGLGTTEESYDKLDRSRKSFRPRDDNGDYNTISLDVLKI</sequence>
<feature type="signal peptide" evidence="3">
    <location>
        <begin position="1"/>
        <end position="21"/>
    </location>
</feature>
<feature type="compositionally biased region" description="Polar residues" evidence="1">
    <location>
        <begin position="399"/>
        <end position="413"/>
    </location>
</feature>
<dbReference type="OMA" id="DNTHHYA"/>
<feature type="chain" id="PRO_5029583244" evidence="3">
    <location>
        <begin position="22"/>
        <end position="445"/>
    </location>
</feature>
<reference evidence="5" key="1">
    <citation type="submission" date="2015-02" db="EMBL/GenBank/DDBJ databases">
        <title>Genome sequencing for Strongylocentrotus purpuratus.</title>
        <authorList>
            <person name="Murali S."/>
            <person name="Liu Y."/>
            <person name="Vee V."/>
            <person name="English A."/>
            <person name="Wang M."/>
            <person name="Skinner E."/>
            <person name="Han Y."/>
            <person name="Muzny D.M."/>
            <person name="Worley K.C."/>
            <person name="Gibbs R.A."/>
        </authorList>
    </citation>
    <scope>NUCLEOTIDE SEQUENCE</scope>
</reference>
<dbReference type="EnsemblMetazoa" id="XM_001198812">
    <property type="protein sequence ID" value="XP_001198812"/>
    <property type="gene ID" value="LOC762981"/>
</dbReference>
<feature type="region of interest" description="Disordered" evidence="1">
    <location>
        <begin position="44"/>
        <end position="91"/>
    </location>
</feature>
<feature type="compositionally biased region" description="Basic and acidic residues" evidence="1">
    <location>
        <begin position="45"/>
        <end position="65"/>
    </location>
</feature>
<dbReference type="OrthoDB" id="10399576at2759"/>
<keyword evidence="3" id="KW-0732">Signal</keyword>
<keyword evidence="2" id="KW-0472">Membrane</keyword>
<name>A0A7M7LIP1_STRPU</name>
<dbReference type="KEGG" id="spu:762981"/>
<accession>A0A7M7LIP1</accession>
<dbReference type="RefSeq" id="XP_001198812.1">
    <property type="nucleotide sequence ID" value="XM_001198812.4"/>
</dbReference>
<protein>
    <submittedName>
        <fullName evidence="4">Uncharacterized protein</fullName>
    </submittedName>
</protein>
<feature type="transmembrane region" description="Helical" evidence="2">
    <location>
        <begin position="118"/>
        <end position="143"/>
    </location>
</feature>
<feature type="region of interest" description="Disordered" evidence="1">
    <location>
        <begin position="396"/>
        <end position="433"/>
    </location>
</feature>
<feature type="region of interest" description="Disordered" evidence="1">
    <location>
        <begin position="309"/>
        <end position="362"/>
    </location>
</feature>
<organism evidence="4 5">
    <name type="scientific">Strongylocentrotus purpuratus</name>
    <name type="common">Purple sea urchin</name>
    <dbReference type="NCBI Taxonomy" id="7668"/>
    <lineage>
        <taxon>Eukaryota</taxon>
        <taxon>Metazoa</taxon>
        <taxon>Echinodermata</taxon>
        <taxon>Eleutherozoa</taxon>
        <taxon>Echinozoa</taxon>
        <taxon>Echinoidea</taxon>
        <taxon>Euechinoidea</taxon>
        <taxon>Echinacea</taxon>
        <taxon>Camarodonta</taxon>
        <taxon>Echinidea</taxon>
        <taxon>Strongylocentrotidae</taxon>
        <taxon>Strongylocentrotus</taxon>
    </lineage>
</organism>
<keyword evidence="2" id="KW-0812">Transmembrane</keyword>
<dbReference type="GeneID" id="762981"/>
<keyword evidence="2" id="KW-1133">Transmembrane helix</keyword>